<dbReference type="EMBL" id="NCKU01006551">
    <property type="protein sequence ID" value="RWS03388.1"/>
    <property type="molecule type" value="Genomic_DNA"/>
</dbReference>
<feature type="non-terminal residue" evidence="1">
    <location>
        <position position="58"/>
    </location>
</feature>
<gene>
    <name evidence="1" type="ORF">B4U79_14275</name>
</gene>
<dbReference type="Proteomes" id="UP000285301">
    <property type="component" value="Unassembled WGS sequence"/>
</dbReference>
<dbReference type="OrthoDB" id="3800936at2759"/>
<evidence type="ECO:0000313" key="2">
    <source>
        <dbReference type="Proteomes" id="UP000285301"/>
    </source>
</evidence>
<sequence length="58" mass="6844">MARRKLFPGKIKLFECNSQVDWAIHESEKIKDLLLLIIRVANMPKKRYEGCELSKNIK</sequence>
<protein>
    <submittedName>
        <fullName evidence="1">Uncharacterized protein</fullName>
    </submittedName>
</protein>
<organism evidence="1 2">
    <name type="scientific">Dinothrombium tinctorium</name>
    <dbReference type="NCBI Taxonomy" id="1965070"/>
    <lineage>
        <taxon>Eukaryota</taxon>
        <taxon>Metazoa</taxon>
        <taxon>Ecdysozoa</taxon>
        <taxon>Arthropoda</taxon>
        <taxon>Chelicerata</taxon>
        <taxon>Arachnida</taxon>
        <taxon>Acari</taxon>
        <taxon>Acariformes</taxon>
        <taxon>Trombidiformes</taxon>
        <taxon>Prostigmata</taxon>
        <taxon>Anystina</taxon>
        <taxon>Parasitengona</taxon>
        <taxon>Trombidioidea</taxon>
        <taxon>Trombidiidae</taxon>
        <taxon>Dinothrombium</taxon>
    </lineage>
</organism>
<dbReference type="AlphaFoldDB" id="A0A443QK44"/>
<proteinExistence type="predicted"/>
<comment type="caution">
    <text evidence="1">The sequence shown here is derived from an EMBL/GenBank/DDBJ whole genome shotgun (WGS) entry which is preliminary data.</text>
</comment>
<name>A0A443QK44_9ACAR</name>
<keyword evidence="2" id="KW-1185">Reference proteome</keyword>
<evidence type="ECO:0000313" key="1">
    <source>
        <dbReference type="EMBL" id="RWS03388.1"/>
    </source>
</evidence>
<accession>A0A443QK44</accession>
<reference evidence="1 2" key="1">
    <citation type="journal article" date="2018" name="Gigascience">
        <title>Genomes of trombidid mites reveal novel predicted allergens and laterally-transferred genes associated with secondary metabolism.</title>
        <authorList>
            <person name="Dong X."/>
            <person name="Chaisiri K."/>
            <person name="Xia D."/>
            <person name="Armstrong S.D."/>
            <person name="Fang Y."/>
            <person name="Donnelly M.J."/>
            <person name="Kadowaki T."/>
            <person name="McGarry J.W."/>
            <person name="Darby A.C."/>
            <person name="Makepeace B.L."/>
        </authorList>
    </citation>
    <scope>NUCLEOTIDE SEQUENCE [LARGE SCALE GENOMIC DNA]</scope>
    <source>
        <strain evidence="1">UoL-WK</strain>
    </source>
</reference>